<feature type="transmembrane region" description="Helical" evidence="1">
    <location>
        <begin position="64"/>
        <end position="90"/>
    </location>
</feature>
<organism evidence="2">
    <name type="scientific">uncultured Chloroflexia bacterium</name>
    <dbReference type="NCBI Taxonomy" id="1672391"/>
    <lineage>
        <taxon>Bacteria</taxon>
        <taxon>Bacillati</taxon>
        <taxon>Chloroflexota</taxon>
        <taxon>Chloroflexia</taxon>
        <taxon>environmental samples</taxon>
    </lineage>
</organism>
<gene>
    <name evidence="2" type="ORF">AVDCRST_MAG93-9499</name>
</gene>
<accession>A0A6J4NFC4</accession>
<feature type="transmembrane region" description="Helical" evidence="1">
    <location>
        <begin position="111"/>
        <end position="130"/>
    </location>
</feature>
<protein>
    <recommendedName>
        <fullName evidence="3">Glycosyltransferase RgtA/B/C/D-like domain-containing protein</fullName>
    </recommendedName>
</protein>
<evidence type="ECO:0000313" key="2">
    <source>
        <dbReference type="EMBL" id="CAA9386731.1"/>
    </source>
</evidence>
<feature type="non-terminal residue" evidence="2">
    <location>
        <position position="1"/>
    </location>
</feature>
<feature type="transmembrane region" description="Helical" evidence="1">
    <location>
        <begin position="41"/>
        <end position="58"/>
    </location>
</feature>
<sequence length="476" mass="51677">GVILVALGYASYRLSGWLGCWFTLAFTLSSPYFLARVMGGLPRGFGLALLACSLAALVHGRMRLLAVLTVLSAAFYAPGAVLGGLCLAVMTLLTPTTNHGDVASWSTRRRLLLVLVTMLGCIVVLVPTLLGSLTYGSTLGPADVATYPELGPEGRYGPEDRAPFDALPQAILKMLPEAFRGREATWLPGTYDWVSIIPSNPSTMPLLQWTMLGLCLVICVGLVLQAYEDAAARRLLVLPIVASIVYLVATPLAPTLYLPQRYTAYTIPLLAVVGLPAACRRLANGVQGRNARGWLSGMVVAGVCSATWLYTGGTGHRSAGLVHFPEGDAPIYQFVASTAPPTMFAAWPSELANNIPYFGHRSILMNAEVHQVFHTRYADEMRARTYALIDAYLATDIAPIHSLHRQYGIRYLVVDERHFTMGVPAYFEPYNERIRSALANIRRNNGTSRVLQLTKSAAVFRDGPLVVLDLERIGSP</sequence>
<proteinExistence type="predicted"/>
<feature type="transmembrane region" description="Helical" evidence="1">
    <location>
        <begin position="236"/>
        <end position="256"/>
    </location>
</feature>
<evidence type="ECO:0008006" key="3">
    <source>
        <dbReference type="Google" id="ProtNLM"/>
    </source>
</evidence>
<reference evidence="2" key="1">
    <citation type="submission" date="2020-02" db="EMBL/GenBank/DDBJ databases">
        <authorList>
            <person name="Meier V. D."/>
        </authorList>
    </citation>
    <scope>NUCLEOTIDE SEQUENCE</scope>
    <source>
        <strain evidence="2">AVDCRST_MAG93</strain>
    </source>
</reference>
<keyword evidence="1" id="KW-0472">Membrane</keyword>
<keyword evidence="1" id="KW-0812">Transmembrane</keyword>
<dbReference type="AlphaFoldDB" id="A0A6J4NFC4"/>
<feature type="transmembrane region" description="Helical" evidence="1">
    <location>
        <begin position="262"/>
        <end position="279"/>
    </location>
</feature>
<feature type="transmembrane region" description="Helical" evidence="1">
    <location>
        <begin position="14"/>
        <end position="34"/>
    </location>
</feature>
<evidence type="ECO:0000256" key="1">
    <source>
        <dbReference type="SAM" id="Phobius"/>
    </source>
</evidence>
<feature type="transmembrane region" description="Helical" evidence="1">
    <location>
        <begin position="291"/>
        <end position="310"/>
    </location>
</feature>
<dbReference type="EMBL" id="CADCTR010003190">
    <property type="protein sequence ID" value="CAA9386731.1"/>
    <property type="molecule type" value="Genomic_DNA"/>
</dbReference>
<feature type="transmembrane region" description="Helical" evidence="1">
    <location>
        <begin position="206"/>
        <end position="224"/>
    </location>
</feature>
<keyword evidence="1" id="KW-1133">Transmembrane helix</keyword>
<name>A0A6J4NFC4_9CHLR</name>